<keyword evidence="3 6" id="KW-1133">Transmembrane helix</keyword>
<evidence type="ECO:0000256" key="4">
    <source>
        <dbReference type="ARBA" id="ARBA00023136"/>
    </source>
</evidence>
<dbReference type="OrthoDB" id="4505626at2759"/>
<sequence length="278" mass="29164">MARLPLLLLTCFALTLLSCANAWTLVWRNDTGAEVVTGNSPRNCTPIYHQKGSEFSFDPEGKFCLQFWKEATCIRSAGVTCEGWKWKQFASQPLLAFNVYDMPPSSVSAYGVGGGDKTRSSMSSTAATTSSTIPAATSVDPTGTAQSGNSNNSGSSLSGGAIAGIVIGVVAGFAIVAASFFFWGRRKRNAASSTPAPGLHEANLPEAADASKPDTNTSETMTQVPSVPPSTGYTPSMPNVVELPGEKAGAELSNSRQLVEMGSRPLVEMDGQSQVKRP</sequence>
<dbReference type="PROSITE" id="PS51257">
    <property type="entry name" value="PROKAR_LIPOPROTEIN"/>
    <property type="match status" value="1"/>
</dbReference>
<feature type="region of interest" description="Disordered" evidence="5">
    <location>
        <begin position="118"/>
        <end position="154"/>
    </location>
</feature>
<comment type="subcellular location">
    <subcellularLocation>
        <location evidence="1">Membrane</location>
        <topology evidence="1">Single-pass membrane protein</topology>
    </subcellularLocation>
</comment>
<reference evidence="8" key="1">
    <citation type="submission" date="2019-04" db="EMBL/GenBank/DDBJ databases">
        <title>Friends and foes A comparative genomics studyof 23 Aspergillus species from section Flavi.</title>
        <authorList>
            <consortium name="DOE Joint Genome Institute"/>
            <person name="Kjaerbolling I."/>
            <person name="Vesth T."/>
            <person name="Frisvad J.C."/>
            <person name="Nybo J.L."/>
            <person name="Theobald S."/>
            <person name="Kildgaard S."/>
            <person name="Isbrandt T."/>
            <person name="Kuo A."/>
            <person name="Sato A."/>
            <person name="Lyhne E.K."/>
            <person name="Kogle M.E."/>
            <person name="Wiebenga A."/>
            <person name="Kun R.S."/>
            <person name="Lubbers R.J."/>
            <person name="Makela M.R."/>
            <person name="Barry K."/>
            <person name="Chovatia M."/>
            <person name="Clum A."/>
            <person name="Daum C."/>
            <person name="Haridas S."/>
            <person name="He G."/>
            <person name="LaButti K."/>
            <person name="Lipzen A."/>
            <person name="Mondo S."/>
            <person name="Riley R."/>
            <person name="Salamov A."/>
            <person name="Simmons B.A."/>
            <person name="Magnuson J.K."/>
            <person name="Henrissat B."/>
            <person name="Mortensen U.H."/>
            <person name="Larsen T.O."/>
            <person name="Devries R.P."/>
            <person name="Grigoriev I.V."/>
            <person name="Machida M."/>
            <person name="Baker S.E."/>
            <person name="Andersen M.R."/>
        </authorList>
    </citation>
    <scope>NUCLEOTIDE SEQUENCE [LARGE SCALE GENOMIC DNA]</scope>
    <source>
        <strain evidence="8">IBT 14317</strain>
    </source>
</reference>
<feature type="compositionally biased region" description="Polar residues" evidence="5">
    <location>
        <begin position="213"/>
        <end position="237"/>
    </location>
</feature>
<evidence type="ECO:0000313" key="8">
    <source>
        <dbReference type="EMBL" id="KAE8395997.1"/>
    </source>
</evidence>
<gene>
    <name evidence="8" type="ORF">BDV23DRAFT_144106</name>
</gene>
<accession>A0A5N7CQP4</accession>
<dbReference type="CDD" id="cd12087">
    <property type="entry name" value="TM_EGFR-like"/>
    <property type="match status" value="1"/>
</dbReference>
<evidence type="ECO:0000256" key="7">
    <source>
        <dbReference type="SAM" id="SignalP"/>
    </source>
</evidence>
<feature type="chain" id="PRO_5025029655" description="Mid2 domain-containing protein" evidence="7">
    <location>
        <begin position="23"/>
        <end position="278"/>
    </location>
</feature>
<keyword evidence="7" id="KW-0732">Signal</keyword>
<dbReference type="GO" id="GO:0071944">
    <property type="term" value="C:cell periphery"/>
    <property type="evidence" value="ECO:0007669"/>
    <property type="project" value="UniProtKB-ARBA"/>
</dbReference>
<evidence type="ECO:0000256" key="3">
    <source>
        <dbReference type="ARBA" id="ARBA00022989"/>
    </source>
</evidence>
<dbReference type="AlphaFoldDB" id="A0A5N7CQP4"/>
<dbReference type="EMBL" id="ML735216">
    <property type="protein sequence ID" value="KAE8395997.1"/>
    <property type="molecule type" value="Genomic_DNA"/>
</dbReference>
<feature type="region of interest" description="Disordered" evidence="5">
    <location>
        <begin position="191"/>
        <end position="278"/>
    </location>
</feature>
<evidence type="ECO:0008006" key="9">
    <source>
        <dbReference type="Google" id="ProtNLM"/>
    </source>
</evidence>
<keyword evidence="4 6" id="KW-0472">Membrane</keyword>
<proteinExistence type="predicted"/>
<dbReference type="GO" id="GO:0016020">
    <property type="term" value="C:membrane"/>
    <property type="evidence" value="ECO:0007669"/>
    <property type="project" value="UniProtKB-SubCell"/>
</dbReference>
<feature type="compositionally biased region" description="Low complexity" evidence="5">
    <location>
        <begin position="120"/>
        <end position="138"/>
    </location>
</feature>
<keyword evidence="2 6" id="KW-0812">Transmembrane</keyword>
<evidence type="ECO:0000256" key="2">
    <source>
        <dbReference type="ARBA" id="ARBA00022692"/>
    </source>
</evidence>
<name>A0A5N7CQP4_PETAA</name>
<evidence type="ECO:0000256" key="6">
    <source>
        <dbReference type="SAM" id="Phobius"/>
    </source>
</evidence>
<evidence type="ECO:0000256" key="1">
    <source>
        <dbReference type="ARBA" id="ARBA00004167"/>
    </source>
</evidence>
<feature type="signal peptide" evidence="7">
    <location>
        <begin position="1"/>
        <end position="22"/>
    </location>
</feature>
<dbReference type="PANTHER" id="PTHR15549">
    <property type="entry name" value="PAIRED IMMUNOGLOBULIN-LIKE TYPE 2 RECEPTOR"/>
    <property type="match status" value="1"/>
</dbReference>
<dbReference type="InterPro" id="IPR051694">
    <property type="entry name" value="Immunoregulatory_rcpt-like"/>
</dbReference>
<evidence type="ECO:0000256" key="5">
    <source>
        <dbReference type="SAM" id="MobiDB-lite"/>
    </source>
</evidence>
<feature type="transmembrane region" description="Helical" evidence="6">
    <location>
        <begin position="161"/>
        <end position="183"/>
    </location>
</feature>
<protein>
    <recommendedName>
        <fullName evidence="9">Mid2 domain-containing protein</fullName>
    </recommendedName>
</protein>
<dbReference type="Proteomes" id="UP000326877">
    <property type="component" value="Unassembled WGS sequence"/>
</dbReference>
<organism evidence="8">
    <name type="scientific">Petromyces alliaceus</name>
    <name type="common">Aspergillus alliaceus</name>
    <dbReference type="NCBI Taxonomy" id="209559"/>
    <lineage>
        <taxon>Eukaryota</taxon>
        <taxon>Fungi</taxon>
        <taxon>Dikarya</taxon>
        <taxon>Ascomycota</taxon>
        <taxon>Pezizomycotina</taxon>
        <taxon>Eurotiomycetes</taxon>
        <taxon>Eurotiomycetidae</taxon>
        <taxon>Eurotiales</taxon>
        <taxon>Aspergillaceae</taxon>
        <taxon>Aspergillus</taxon>
        <taxon>Aspergillus subgen. Circumdati</taxon>
    </lineage>
</organism>
<dbReference type="PANTHER" id="PTHR15549:SF30">
    <property type="entry name" value="MID2 DOMAIN-CONTAINING PROTEIN"/>
    <property type="match status" value="1"/>
</dbReference>